<gene>
    <name evidence="8" type="ORF">Daus18300_000105</name>
</gene>
<protein>
    <submittedName>
        <fullName evidence="8">Uncharacterized protein</fullName>
    </submittedName>
</protein>
<feature type="compositionally biased region" description="Basic and acidic residues" evidence="5">
    <location>
        <begin position="381"/>
        <end position="392"/>
    </location>
</feature>
<sequence length="441" mass="48283">MLGMRTLRRRDLSLSLPRFRLLLVAGLGLISQSAASNIDGVTFLYPIGGESFYNLDTVKVTYESTYIAPVLYTFCEINGVVTQMQVQDAEPDNASTLVHLNVTTNVPCYFDLRAGQVAHEGATTERWTALARTRQETTWSGTAEPTSTPTSNPTASDRPNAHGPPPDSSGLNAGAKVGVAIAVALGVVALFSMGLWMWWRRRQKRKVAKNMVNFVDGDIVNLVDGGRFEKRSNPPDAYYDPYLGASSQSTISHSHSAHTPSSAYHSEPAYDNQQPVQHQYYAEASASQEQTSAPILPQHTIPPPPAVTNDNPAWSNLARHPWSPPDYDAHSPASEWSLQGENDFYAVPRRSHSMGGDYKSAQPVEALPAILPEMKPQAELPAREGFHGRGDEQELPAPHQAPPSRNAPPNGLEIEEQKFLLADMLELREAKSRAAERRPAG</sequence>
<feature type="chain" id="PRO_5045319929" evidence="7">
    <location>
        <begin position="36"/>
        <end position="441"/>
    </location>
</feature>
<comment type="caution">
    <text evidence="8">The sequence shown here is derived from an EMBL/GenBank/DDBJ whole genome shotgun (WGS) entry which is preliminary data.</text>
</comment>
<dbReference type="Proteomes" id="UP001583177">
    <property type="component" value="Unassembled WGS sequence"/>
</dbReference>
<dbReference type="InterPro" id="IPR051694">
    <property type="entry name" value="Immunoregulatory_rcpt-like"/>
</dbReference>
<keyword evidence="2 6" id="KW-0812">Transmembrane</keyword>
<comment type="subcellular location">
    <subcellularLocation>
        <location evidence="1">Membrane</location>
        <topology evidence="1">Single-pass membrane protein</topology>
    </subcellularLocation>
</comment>
<feature type="signal peptide" evidence="7">
    <location>
        <begin position="1"/>
        <end position="35"/>
    </location>
</feature>
<feature type="compositionally biased region" description="Low complexity" evidence="5">
    <location>
        <begin position="249"/>
        <end position="266"/>
    </location>
</feature>
<keyword evidence="3 6" id="KW-1133">Transmembrane helix</keyword>
<name>A0ABR3Y6S2_9PEZI</name>
<feature type="compositionally biased region" description="Low complexity" evidence="5">
    <location>
        <begin position="142"/>
        <end position="156"/>
    </location>
</feature>
<feature type="region of interest" description="Disordered" evidence="5">
    <location>
        <begin position="249"/>
        <end position="269"/>
    </location>
</feature>
<dbReference type="EMBL" id="JAWRVE010000001">
    <property type="protein sequence ID" value="KAL1883996.1"/>
    <property type="molecule type" value="Genomic_DNA"/>
</dbReference>
<dbReference type="PANTHER" id="PTHR15549">
    <property type="entry name" value="PAIRED IMMUNOGLOBULIN-LIKE TYPE 2 RECEPTOR"/>
    <property type="match status" value="1"/>
</dbReference>
<feature type="region of interest" description="Disordered" evidence="5">
    <location>
        <begin position="133"/>
        <end position="170"/>
    </location>
</feature>
<keyword evidence="7" id="KW-0732">Signal</keyword>
<dbReference type="PANTHER" id="PTHR15549:SF30">
    <property type="entry name" value="MID2 DOMAIN-CONTAINING PROTEIN"/>
    <property type="match status" value="1"/>
</dbReference>
<evidence type="ECO:0000256" key="2">
    <source>
        <dbReference type="ARBA" id="ARBA00022692"/>
    </source>
</evidence>
<evidence type="ECO:0000256" key="4">
    <source>
        <dbReference type="ARBA" id="ARBA00023136"/>
    </source>
</evidence>
<proteinExistence type="predicted"/>
<evidence type="ECO:0000313" key="9">
    <source>
        <dbReference type="Proteomes" id="UP001583177"/>
    </source>
</evidence>
<keyword evidence="9" id="KW-1185">Reference proteome</keyword>
<evidence type="ECO:0000256" key="6">
    <source>
        <dbReference type="SAM" id="Phobius"/>
    </source>
</evidence>
<feature type="region of interest" description="Disordered" evidence="5">
    <location>
        <begin position="380"/>
        <end position="415"/>
    </location>
</feature>
<evidence type="ECO:0000256" key="7">
    <source>
        <dbReference type="SAM" id="SignalP"/>
    </source>
</evidence>
<evidence type="ECO:0000256" key="3">
    <source>
        <dbReference type="ARBA" id="ARBA00022989"/>
    </source>
</evidence>
<evidence type="ECO:0000256" key="1">
    <source>
        <dbReference type="ARBA" id="ARBA00004167"/>
    </source>
</evidence>
<organism evidence="8 9">
    <name type="scientific">Diaporthe australafricana</name>
    <dbReference type="NCBI Taxonomy" id="127596"/>
    <lineage>
        <taxon>Eukaryota</taxon>
        <taxon>Fungi</taxon>
        <taxon>Dikarya</taxon>
        <taxon>Ascomycota</taxon>
        <taxon>Pezizomycotina</taxon>
        <taxon>Sordariomycetes</taxon>
        <taxon>Sordariomycetidae</taxon>
        <taxon>Diaporthales</taxon>
        <taxon>Diaporthaceae</taxon>
        <taxon>Diaporthe</taxon>
    </lineage>
</organism>
<feature type="transmembrane region" description="Helical" evidence="6">
    <location>
        <begin position="177"/>
        <end position="199"/>
    </location>
</feature>
<evidence type="ECO:0000313" key="8">
    <source>
        <dbReference type="EMBL" id="KAL1883996.1"/>
    </source>
</evidence>
<accession>A0ABR3Y6S2</accession>
<keyword evidence="4 6" id="KW-0472">Membrane</keyword>
<reference evidence="8 9" key="1">
    <citation type="journal article" date="2024" name="IMA Fungus">
        <title>IMA Genome - F19 : A genome assembly and annotation guide to empower mycologists, including annotated draft genome sequences of Ceratocystis pirilliformis, Diaporthe australafricana, Fusarium ophioides, Paecilomyces lecythidis, and Sporothrix stenoceras.</title>
        <authorList>
            <person name="Aylward J."/>
            <person name="Wilson A.M."/>
            <person name="Visagie C.M."/>
            <person name="Spraker J."/>
            <person name="Barnes I."/>
            <person name="Buitendag C."/>
            <person name="Ceriani C."/>
            <person name="Del Mar Angel L."/>
            <person name="du Plessis D."/>
            <person name="Fuchs T."/>
            <person name="Gasser K."/>
            <person name="Kramer D."/>
            <person name="Li W."/>
            <person name="Munsamy K."/>
            <person name="Piso A."/>
            <person name="Price J.L."/>
            <person name="Sonnekus B."/>
            <person name="Thomas C."/>
            <person name="van der Nest A."/>
            <person name="van Dijk A."/>
            <person name="van Heerden A."/>
            <person name="van Vuuren N."/>
            <person name="Yilmaz N."/>
            <person name="Duong T.A."/>
            <person name="van der Merwe N.A."/>
            <person name="Wingfield M.J."/>
            <person name="Wingfield B.D."/>
        </authorList>
    </citation>
    <scope>NUCLEOTIDE SEQUENCE [LARGE SCALE GENOMIC DNA]</scope>
    <source>
        <strain evidence="8 9">CMW 18300</strain>
    </source>
</reference>
<evidence type="ECO:0000256" key="5">
    <source>
        <dbReference type="SAM" id="MobiDB-lite"/>
    </source>
</evidence>